<evidence type="ECO:0000256" key="5">
    <source>
        <dbReference type="RuleBase" id="RU003693"/>
    </source>
</evidence>
<protein>
    <submittedName>
        <fullName evidence="7">Glycine C-acetyltransferase</fullName>
        <ecNumber evidence="7">2.3.1.29</ecNumber>
    </submittedName>
</protein>
<dbReference type="GO" id="GO:0008890">
    <property type="term" value="F:glycine C-acetyltransferase activity"/>
    <property type="evidence" value="ECO:0007669"/>
    <property type="project" value="UniProtKB-EC"/>
</dbReference>
<sequence>MDINNINSDDYSLADFAGYKGEDLFEVKEAFWNFYQDAIAKGYMIYGNPISSAPVAEFNAYDRFQDHERKFLNFCSYNYLGYSFHPEVIKTVQETLARYGTGAVSAPLLSGYYDLTKKLENAIARFKDKEDAIVFSTGYGANLGTLSCLLKPGDIAVLDILSHASIHDGARLAGAEIKIFSHNNAEHLERILQSINTKRAIVCIEGIYSMDGDMVNLPDIVAVCKKYGARILLDEAHSTLIFGENGRGVAEHFGLEDQIDISIGTFSKSFGALGGFAAGDKKLITYLRMFARSYVFSCAIAPHTAAGILKIIELYQHDKSHRDQLWKNTSYMQSKLKEAGLDTGGTESQIIPVIIGSDKKLRKISKIIYDKGLYTGVVTYPAVSSKRTRLRLSMSSYHTQEQMDKCVAIIKETIDSNP</sequence>
<dbReference type="Pfam" id="PF00155">
    <property type="entry name" value="Aminotran_1_2"/>
    <property type="match status" value="1"/>
</dbReference>
<dbReference type="SUPFAM" id="SSF53383">
    <property type="entry name" value="PLP-dependent transferases"/>
    <property type="match status" value="1"/>
</dbReference>
<dbReference type="InterPro" id="IPR050087">
    <property type="entry name" value="AON_synthase_class-II"/>
</dbReference>
<evidence type="ECO:0000256" key="4">
    <source>
        <dbReference type="ARBA" id="ARBA00022898"/>
    </source>
</evidence>
<proteinExistence type="inferred from homology"/>
<evidence type="ECO:0000313" key="8">
    <source>
        <dbReference type="Proteomes" id="UP000544222"/>
    </source>
</evidence>
<dbReference type="RefSeq" id="WP_183413405.1">
    <property type="nucleotide sequence ID" value="NZ_JACHYB010000001.1"/>
</dbReference>
<comment type="caution">
    <text evidence="7">The sequence shown here is derived from an EMBL/GenBank/DDBJ whole genome shotgun (WGS) entry which is preliminary data.</text>
</comment>
<dbReference type="PANTHER" id="PTHR13693:SF3">
    <property type="entry name" value="LD36009P"/>
    <property type="match status" value="1"/>
</dbReference>
<dbReference type="EC" id="2.3.1.29" evidence="7"/>
<comment type="pathway">
    <text evidence="2">Lipid metabolism.</text>
</comment>
<comment type="cofactor">
    <cofactor evidence="1 5">
        <name>pyridoxal 5'-phosphate</name>
        <dbReference type="ChEBI" id="CHEBI:597326"/>
    </cofactor>
</comment>
<evidence type="ECO:0000256" key="2">
    <source>
        <dbReference type="ARBA" id="ARBA00005189"/>
    </source>
</evidence>
<feature type="domain" description="Aminotransferase class I/classII large" evidence="6">
    <location>
        <begin position="70"/>
        <end position="409"/>
    </location>
</feature>
<dbReference type="Gene3D" id="3.40.640.10">
    <property type="entry name" value="Type I PLP-dependent aspartate aminotransferase-like (Major domain)"/>
    <property type="match status" value="1"/>
</dbReference>
<keyword evidence="4 5" id="KW-0663">Pyridoxal phosphate</keyword>
<keyword evidence="7" id="KW-0012">Acyltransferase</keyword>
<reference evidence="7 8" key="1">
    <citation type="submission" date="2020-08" db="EMBL/GenBank/DDBJ databases">
        <title>Genomic Encyclopedia of Type Strains, Phase IV (KMG-IV): sequencing the most valuable type-strain genomes for metagenomic binning, comparative biology and taxonomic classification.</title>
        <authorList>
            <person name="Goeker M."/>
        </authorList>
    </citation>
    <scope>NUCLEOTIDE SEQUENCE [LARGE SCALE GENOMIC DNA]</scope>
    <source>
        <strain evidence="7 8">DSM 27471</strain>
    </source>
</reference>
<dbReference type="InterPro" id="IPR015424">
    <property type="entry name" value="PyrdxlP-dep_Trfase"/>
</dbReference>
<gene>
    <name evidence="7" type="ORF">FHX64_001827</name>
</gene>
<dbReference type="InterPro" id="IPR015421">
    <property type="entry name" value="PyrdxlP-dep_Trfase_major"/>
</dbReference>
<dbReference type="CDD" id="cd06454">
    <property type="entry name" value="KBL_like"/>
    <property type="match status" value="1"/>
</dbReference>
<dbReference type="PANTHER" id="PTHR13693">
    <property type="entry name" value="CLASS II AMINOTRANSFERASE/8-AMINO-7-OXONONANOATE SYNTHASE"/>
    <property type="match status" value="1"/>
</dbReference>
<dbReference type="InterPro" id="IPR001917">
    <property type="entry name" value="Aminotrans_II_pyridoxalP_BS"/>
</dbReference>
<evidence type="ECO:0000256" key="3">
    <source>
        <dbReference type="ARBA" id="ARBA00022679"/>
    </source>
</evidence>
<evidence type="ECO:0000313" key="7">
    <source>
        <dbReference type="EMBL" id="MBB3187664.1"/>
    </source>
</evidence>
<dbReference type="Proteomes" id="UP000544222">
    <property type="component" value="Unassembled WGS sequence"/>
</dbReference>
<keyword evidence="3 7" id="KW-0808">Transferase</keyword>
<dbReference type="PROSITE" id="PS00599">
    <property type="entry name" value="AA_TRANSFER_CLASS_2"/>
    <property type="match status" value="1"/>
</dbReference>
<evidence type="ECO:0000259" key="6">
    <source>
        <dbReference type="Pfam" id="PF00155"/>
    </source>
</evidence>
<dbReference type="InterPro" id="IPR004839">
    <property type="entry name" value="Aminotransferase_I/II_large"/>
</dbReference>
<name>A0A7W5DRA7_9PORP</name>
<dbReference type="InterPro" id="IPR015422">
    <property type="entry name" value="PyrdxlP-dep_Trfase_small"/>
</dbReference>
<accession>A0A7W5DRA7</accession>
<keyword evidence="8" id="KW-1185">Reference proteome</keyword>
<organism evidence="7 8">
    <name type="scientific">Microbacter margulisiae</name>
    <dbReference type="NCBI Taxonomy" id="1350067"/>
    <lineage>
        <taxon>Bacteria</taxon>
        <taxon>Pseudomonadati</taxon>
        <taxon>Bacteroidota</taxon>
        <taxon>Bacteroidia</taxon>
        <taxon>Bacteroidales</taxon>
        <taxon>Porphyromonadaceae</taxon>
        <taxon>Microbacter</taxon>
    </lineage>
</organism>
<dbReference type="AlphaFoldDB" id="A0A7W5DRA7"/>
<comment type="similarity">
    <text evidence="5">Belongs to the class-II pyridoxal-phosphate-dependent aminotransferase family.</text>
</comment>
<dbReference type="Gene3D" id="3.90.1150.10">
    <property type="entry name" value="Aspartate Aminotransferase, domain 1"/>
    <property type="match status" value="1"/>
</dbReference>
<evidence type="ECO:0000256" key="1">
    <source>
        <dbReference type="ARBA" id="ARBA00001933"/>
    </source>
</evidence>
<dbReference type="EMBL" id="JACHYB010000001">
    <property type="protein sequence ID" value="MBB3187664.1"/>
    <property type="molecule type" value="Genomic_DNA"/>
</dbReference>
<dbReference type="GO" id="GO:0030170">
    <property type="term" value="F:pyridoxal phosphate binding"/>
    <property type="evidence" value="ECO:0007669"/>
    <property type="project" value="InterPro"/>
</dbReference>